<keyword evidence="3 6" id="KW-0694">RNA-binding</keyword>
<evidence type="ECO:0000256" key="3">
    <source>
        <dbReference type="ARBA" id="ARBA00022884"/>
    </source>
</evidence>
<evidence type="ECO:0000256" key="2">
    <source>
        <dbReference type="ARBA" id="ARBA00007337"/>
    </source>
</evidence>
<protein>
    <recommendedName>
        <fullName evidence="6">H/ACA ribonucleoprotein complex subunit 2</fullName>
    </recommendedName>
    <alternativeName>
        <fullName evidence="6">Nucleolar protein family A member 2</fullName>
    </alternativeName>
</protein>
<dbReference type="PANTHER" id="PTHR23105">
    <property type="entry name" value="RIBOSOMAL PROTEIN L7AE FAMILY MEMBER"/>
    <property type="match status" value="1"/>
</dbReference>
<dbReference type="InterPro" id="IPR002415">
    <property type="entry name" value="H/ACA_rnp_Nhp2-like"/>
</dbReference>
<evidence type="ECO:0000256" key="5">
    <source>
        <dbReference type="ARBA" id="ARBA00023274"/>
    </source>
</evidence>
<name>A0ABR1FBE2_9ASCO</name>
<evidence type="ECO:0000256" key="6">
    <source>
        <dbReference type="RuleBase" id="RU366039"/>
    </source>
</evidence>
<dbReference type="PROSITE" id="PS01082">
    <property type="entry name" value="RIBOSOMAL_L7AE"/>
    <property type="match status" value="1"/>
</dbReference>
<comment type="similarity">
    <text evidence="2 6">Belongs to the eukaryotic ribosomal protein eL8 family.</text>
</comment>
<gene>
    <name evidence="9" type="ORF">BZA70DRAFT_270625</name>
</gene>
<keyword evidence="4 6" id="KW-0539">Nucleus</keyword>
<comment type="function">
    <text evidence="6">Required for ribosome biogenesis. Part of a complex which catalyzes pseudouridylation of rRNA. This involves the isomerization of uridine such that the ribose is subsequently attached to C5, instead of the normal N1. Pseudouridine ('psi') residues may serve to stabilize the conformation of rRNAs.</text>
</comment>
<comment type="function">
    <text evidence="6">Common component of the spliceosome and rRNA processing machinery.</text>
</comment>
<proteinExistence type="inferred from homology"/>
<sequence length="172" mass="18447">MEVDEVAPAAAAPVASEENKSKKRKSSGVGAGDEDDKYDQRLSALLPFAQPLAPKKLNKKVMKTVKKAAKQKHIRRGVKEVVKSLRKGDKGLVVLAGDISPADVISHIPVLCEDSSVPYVFVPSKEDLGGAGATKRPTSCIMVVPGGFKKDGKESEYREAYDEIVSEIKSLA</sequence>
<evidence type="ECO:0000256" key="1">
    <source>
        <dbReference type="ARBA" id="ARBA00004604"/>
    </source>
</evidence>
<evidence type="ECO:0000313" key="10">
    <source>
        <dbReference type="Proteomes" id="UP001498771"/>
    </source>
</evidence>
<comment type="caution">
    <text evidence="9">The sequence shown here is derived from an EMBL/GenBank/DDBJ whole genome shotgun (WGS) entry which is preliminary data.</text>
</comment>
<dbReference type="GeneID" id="90036840"/>
<keyword evidence="10" id="KW-1185">Reference proteome</keyword>
<dbReference type="RefSeq" id="XP_064770193.1">
    <property type="nucleotide sequence ID" value="XM_064911328.1"/>
</dbReference>
<comment type="subcellular location">
    <subcellularLocation>
        <location evidence="1 6">Nucleus</location>
        <location evidence="1 6">Nucleolus</location>
    </subcellularLocation>
</comment>
<dbReference type="InterPro" id="IPR018492">
    <property type="entry name" value="Ribosomal_eL8/Nhp2"/>
</dbReference>
<evidence type="ECO:0000313" key="9">
    <source>
        <dbReference type="EMBL" id="KAK7207160.1"/>
    </source>
</evidence>
<dbReference type="InterPro" id="IPR004037">
    <property type="entry name" value="Ribosomal_eL8-like_CS"/>
</dbReference>
<dbReference type="InterPro" id="IPR029064">
    <property type="entry name" value="Ribosomal_eL30-like_sf"/>
</dbReference>
<reference evidence="9 10" key="1">
    <citation type="submission" date="2024-03" db="EMBL/GenBank/DDBJ databases">
        <title>Genome-scale model development and genomic sequencing of the oleaginous clade Lipomyces.</title>
        <authorList>
            <consortium name="Lawrence Berkeley National Laboratory"/>
            <person name="Czajka J.J."/>
            <person name="Han Y."/>
            <person name="Kim J."/>
            <person name="Mondo S.J."/>
            <person name="Hofstad B.A."/>
            <person name="Robles A."/>
            <person name="Haridas S."/>
            <person name="Riley R."/>
            <person name="LaButti K."/>
            <person name="Pangilinan J."/>
            <person name="Andreopoulos W."/>
            <person name="Lipzen A."/>
            <person name="Yan J."/>
            <person name="Wang M."/>
            <person name="Ng V."/>
            <person name="Grigoriev I.V."/>
            <person name="Spatafora J.W."/>
            <person name="Magnuson J.K."/>
            <person name="Baker S.E."/>
            <person name="Pomraning K.R."/>
        </authorList>
    </citation>
    <scope>NUCLEOTIDE SEQUENCE [LARGE SCALE GENOMIC DNA]</scope>
    <source>
        <strain evidence="9 10">Phaff 52-87</strain>
    </source>
</reference>
<dbReference type="InterPro" id="IPR004038">
    <property type="entry name" value="Ribosomal_eL8/eL30/eS12/Gad45"/>
</dbReference>
<feature type="domain" description="Ribosomal protein eL8/eL30/eS12/Gadd45" evidence="8">
    <location>
        <begin position="60"/>
        <end position="150"/>
    </location>
</feature>
<feature type="compositionally biased region" description="Low complexity" evidence="7">
    <location>
        <begin position="1"/>
        <end position="16"/>
    </location>
</feature>
<dbReference type="EMBL" id="JBBJBU010000001">
    <property type="protein sequence ID" value="KAK7207160.1"/>
    <property type="molecule type" value="Genomic_DNA"/>
</dbReference>
<evidence type="ECO:0000256" key="4">
    <source>
        <dbReference type="ARBA" id="ARBA00023242"/>
    </source>
</evidence>
<accession>A0ABR1FBE2</accession>
<dbReference type="InterPro" id="IPR050257">
    <property type="entry name" value="eL8/uL1-like"/>
</dbReference>
<evidence type="ECO:0000259" key="8">
    <source>
        <dbReference type="Pfam" id="PF01248"/>
    </source>
</evidence>
<feature type="region of interest" description="Disordered" evidence="7">
    <location>
        <begin position="1"/>
        <end position="36"/>
    </location>
</feature>
<keyword evidence="5 6" id="KW-0687">Ribonucleoprotein</keyword>
<dbReference type="Proteomes" id="UP001498771">
    <property type="component" value="Unassembled WGS sequence"/>
</dbReference>
<organism evidence="9 10">
    <name type="scientific">Myxozyma melibiosi</name>
    <dbReference type="NCBI Taxonomy" id="54550"/>
    <lineage>
        <taxon>Eukaryota</taxon>
        <taxon>Fungi</taxon>
        <taxon>Dikarya</taxon>
        <taxon>Ascomycota</taxon>
        <taxon>Saccharomycotina</taxon>
        <taxon>Lipomycetes</taxon>
        <taxon>Lipomycetales</taxon>
        <taxon>Lipomycetaceae</taxon>
        <taxon>Myxozyma</taxon>
    </lineage>
</organism>
<dbReference type="PRINTS" id="PR00881">
    <property type="entry name" value="L7ARS6FAMILY"/>
</dbReference>
<dbReference type="PRINTS" id="PR00883">
    <property type="entry name" value="NUCLEARHMG"/>
</dbReference>
<dbReference type="SUPFAM" id="SSF55315">
    <property type="entry name" value="L30e-like"/>
    <property type="match status" value="1"/>
</dbReference>
<dbReference type="Gene3D" id="3.30.1330.30">
    <property type="match status" value="1"/>
</dbReference>
<evidence type="ECO:0000256" key="7">
    <source>
        <dbReference type="SAM" id="MobiDB-lite"/>
    </source>
</evidence>
<dbReference type="Pfam" id="PF01248">
    <property type="entry name" value="Ribosomal_L7Ae"/>
    <property type="match status" value="1"/>
</dbReference>